<sequence>MELYPKNKIPISEVRKFLIIFYIVGLVGFIIPFSKPFFITITPYALLLNVYLLAIYHAKYTLKYVLIFLIIFISGYSIEVVGVKTGLIFGSYIYGNALGIKLFETPLLIGVNWLFLSYTAIGIAEKLRIKKWLTLFVAPALMLVYDIVMEQVAPKMDMWNWQNSEVPIRNYVAWYVIAFSFVLLLKAFKIKTSNPLSAILFICQFLFFTALTFLL</sequence>
<accession>A0A7L4UM62</accession>
<organism evidence="2 3">
    <name type="scientific">Balneicella halophila</name>
    <dbReference type="NCBI Taxonomy" id="1537566"/>
    <lineage>
        <taxon>Bacteria</taxon>
        <taxon>Pseudomonadati</taxon>
        <taxon>Bacteroidota</taxon>
        <taxon>Bacteroidia</taxon>
        <taxon>Bacteroidales</taxon>
        <taxon>Balneicellaceae</taxon>
        <taxon>Balneicella</taxon>
    </lineage>
</organism>
<reference evidence="2 3" key="1">
    <citation type="submission" date="2018-05" db="EMBL/GenBank/DDBJ databases">
        <title>Genomic Encyclopedia of Type Strains, Phase IV (KMG-IV): sequencing the most valuable type-strain genomes for metagenomic binning, comparative biology and taxonomic classification.</title>
        <authorList>
            <person name="Goeker M."/>
        </authorList>
    </citation>
    <scope>NUCLEOTIDE SEQUENCE [LARGE SCALE GENOMIC DNA]</scope>
    <source>
        <strain evidence="2 3">DSM 28579</strain>
    </source>
</reference>
<keyword evidence="1" id="KW-1133">Transmembrane helix</keyword>
<evidence type="ECO:0000313" key="3">
    <source>
        <dbReference type="Proteomes" id="UP000251835"/>
    </source>
</evidence>
<evidence type="ECO:0000256" key="1">
    <source>
        <dbReference type="SAM" id="Phobius"/>
    </source>
</evidence>
<protein>
    <submittedName>
        <fullName evidence="2">Putative membrane protein</fullName>
    </submittedName>
</protein>
<feature type="transmembrane region" description="Helical" evidence="1">
    <location>
        <begin position="65"/>
        <end position="94"/>
    </location>
</feature>
<name>A0A7L4UM62_BALHA</name>
<gene>
    <name evidence="2" type="ORF">C7377_1861</name>
</gene>
<comment type="caution">
    <text evidence="2">The sequence shown here is derived from an EMBL/GenBank/DDBJ whole genome shotgun (WGS) entry which is preliminary data.</text>
</comment>
<keyword evidence="3" id="KW-1185">Reference proteome</keyword>
<dbReference type="RefSeq" id="WP_116497061.1">
    <property type="nucleotide sequence ID" value="NZ_QENZ01000008.1"/>
</dbReference>
<feature type="transmembrane region" description="Helical" evidence="1">
    <location>
        <begin position="168"/>
        <end position="188"/>
    </location>
</feature>
<dbReference type="Proteomes" id="UP000251835">
    <property type="component" value="Unassembled WGS sequence"/>
</dbReference>
<feature type="transmembrane region" description="Helical" evidence="1">
    <location>
        <begin position="195"/>
        <end position="214"/>
    </location>
</feature>
<evidence type="ECO:0000313" key="2">
    <source>
        <dbReference type="EMBL" id="PVX49217.1"/>
    </source>
</evidence>
<feature type="transmembrane region" description="Helical" evidence="1">
    <location>
        <begin position="106"/>
        <end position="124"/>
    </location>
</feature>
<dbReference type="EMBL" id="QENZ01000008">
    <property type="protein sequence ID" value="PVX49217.1"/>
    <property type="molecule type" value="Genomic_DNA"/>
</dbReference>
<keyword evidence="1" id="KW-0812">Transmembrane</keyword>
<dbReference type="OrthoDB" id="9811293at2"/>
<feature type="transmembrane region" description="Helical" evidence="1">
    <location>
        <begin position="37"/>
        <end position="58"/>
    </location>
</feature>
<dbReference type="PANTHER" id="PTHR39419">
    <property type="entry name" value="SLL0814 PROTEIN"/>
    <property type="match status" value="1"/>
</dbReference>
<feature type="transmembrane region" description="Helical" evidence="1">
    <location>
        <begin position="14"/>
        <end position="31"/>
    </location>
</feature>
<dbReference type="AlphaFoldDB" id="A0A7L4UM62"/>
<dbReference type="PANTHER" id="PTHR39419:SF1">
    <property type="entry name" value="SLL0814 PROTEIN"/>
    <property type="match status" value="1"/>
</dbReference>
<feature type="transmembrane region" description="Helical" evidence="1">
    <location>
        <begin position="131"/>
        <end position="148"/>
    </location>
</feature>
<dbReference type="Pfam" id="PF04240">
    <property type="entry name" value="Caroten_synth"/>
    <property type="match status" value="1"/>
</dbReference>
<keyword evidence="1" id="KW-0472">Membrane</keyword>
<dbReference type="InterPro" id="IPR007354">
    <property type="entry name" value="CruF-like"/>
</dbReference>
<proteinExistence type="predicted"/>